<dbReference type="RefSeq" id="WP_275232074.1">
    <property type="nucleotide sequence ID" value="NZ_JARDXE010000014.1"/>
</dbReference>
<comment type="caution">
    <text evidence="2">The sequence shown here is derived from an EMBL/GenBank/DDBJ whole genome shotgun (WGS) entry which is preliminary data.</text>
</comment>
<name>A0AAW6LIJ1_RHOSG</name>
<organism evidence="2 3">
    <name type="scientific">Rhodococcus qingshengii</name>
    <dbReference type="NCBI Taxonomy" id="334542"/>
    <lineage>
        <taxon>Bacteria</taxon>
        <taxon>Bacillati</taxon>
        <taxon>Actinomycetota</taxon>
        <taxon>Actinomycetes</taxon>
        <taxon>Mycobacteriales</taxon>
        <taxon>Nocardiaceae</taxon>
        <taxon>Rhodococcus</taxon>
        <taxon>Rhodococcus erythropolis group</taxon>
    </lineage>
</organism>
<accession>A0AAW6LIJ1</accession>
<keyword evidence="1" id="KW-0472">Membrane</keyword>
<dbReference type="Proteomes" id="UP001217325">
    <property type="component" value="Unassembled WGS sequence"/>
</dbReference>
<dbReference type="AlphaFoldDB" id="A0AAW6LIJ1"/>
<keyword evidence="1" id="KW-0812">Transmembrane</keyword>
<dbReference type="EMBL" id="JARDXE010000014">
    <property type="protein sequence ID" value="MDE8647492.1"/>
    <property type="molecule type" value="Genomic_DNA"/>
</dbReference>
<feature type="transmembrane region" description="Helical" evidence="1">
    <location>
        <begin position="48"/>
        <end position="71"/>
    </location>
</feature>
<protein>
    <submittedName>
        <fullName evidence="2">Uncharacterized protein</fullName>
    </submittedName>
</protein>
<evidence type="ECO:0000256" key="1">
    <source>
        <dbReference type="SAM" id="Phobius"/>
    </source>
</evidence>
<gene>
    <name evidence="2" type="ORF">PXH69_21195</name>
</gene>
<evidence type="ECO:0000313" key="2">
    <source>
        <dbReference type="EMBL" id="MDE8647492.1"/>
    </source>
</evidence>
<proteinExistence type="predicted"/>
<reference evidence="2" key="1">
    <citation type="submission" date="2023-02" db="EMBL/GenBank/DDBJ databases">
        <title>A novel hydrolase synthesized by Rhodococcus erythropolis HQ is responsible for the detoxification of Zearalenone.</title>
        <authorList>
            <person name="Hu J."/>
            <person name="Xu J."/>
        </authorList>
    </citation>
    <scope>NUCLEOTIDE SEQUENCE</scope>
    <source>
        <strain evidence="2">HQ</strain>
    </source>
</reference>
<keyword evidence="1" id="KW-1133">Transmembrane helix</keyword>
<sequence>MAVKRIFYTCLGALVVGLILSVTSLTFVNNAVELGFLTGVGGRKLFEIPFSGGVGIGTVNLLPVGGLLVTIGSAVNLLAGIPWANGTDETELKL</sequence>
<feature type="transmembrane region" description="Helical" evidence="1">
    <location>
        <begin position="7"/>
        <end position="28"/>
    </location>
</feature>
<evidence type="ECO:0000313" key="3">
    <source>
        <dbReference type="Proteomes" id="UP001217325"/>
    </source>
</evidence>